<dbReference type="EMBL" id="LLXH01000578">
    <property type="protein sequence ID" value="PKC65040.1"/>
    <property type="molecule type" value="Genomic_DNA"/>
</dbReference>
<reference evidence="1 4" key="1">
    <citation type="submission" date="2016-04" db="EMBL/GenBank/DDBJ databases">
        <title>Genome analyses suggest a sexual origin of heterokaryosis in a supposedly ancient asexual fungus.</title>
        <authorList>
            <person name="Ropars J."/>
            <person name="Sedzielewska K."/>
            <person name="Noel J."/>
            <person name="Charron P."/>
            <person name="Farinelli L."/>
            <person name="Marton T."/>
            <person name="Kruger M."/>
            <person name="Pelin A."/>
            <person name="Brachmann A."/>
            <person name="Corradi N."/>
        </authorList>
    </citation>
    <scope>NUCLEOTIDE SEQUENCE [LARGE SCALE GENOMIC DNA]</scope>
    <source>
        <strain evidence="1 4">A5</strain>
    </source>
</reference>
<accession>A0A2I1EK13</accession>
<reference evidence="1 4" key="2">
    <citation type="submission" date="2017-09" db="EMBL/GenBank/DDBJ databases">
        <title>Extensive intraspecific genome diversity in a model arbuscular mycorrhizal fungus.</title>
        <authorList>
            <person name="Chen E.C."/>
            <person name="Morin E."/>
            <person name="Beaudet D."/>
            <person name="Noel J."/>
            <person name="Ndikumana S."/>
            <person name="Charron P."/>
            <person name="St-Onge C."/>
            <person name="Giorgi J."/>
            <person name="Grigoriev I.V."/>
            <person name="Roux C."/>
            <person name="Martin F.M."/>
            <person name="Corradi N."/>
        </authorList>
    </citation>
    <scope>NUCLEOTIDE SEQUENCE [LARGE SCALE GENOMIC DNA]</scope>
    <source>
        <strain evidence="1 4">A5</strain>
    </source>
</reference>
<protein>
    <submittedName>
        <fullName evidence="1">Uncharacterized protein</fullName>
    </submittedName>
</protein>
<proteinExistence type="predicted"/>
<dbReference type="SMR" id="A0A2I1EK13"/>
<evidence type="ECO:0000313" key="1">
    <source>
        <dbReference type="EMBL" id="PKC08344.1"/>
    </source>
</evidence>
<dbReference type="OrthoDB" id="10271888at2759"/>
<dbReference type="EMBL" id="LLXJ01000552">
    <property type="protein sequence ID" value="PKC08344.1"/>
    <property type="molecule type" value="Genomic_DNA"/>
</dbReference>
<dbReference type="AlphaFoldDB" id="A0A2I1EK13"/>
<evidence type="ECO:0000313" key="2">
    <source>
        <dbReference type="EMBL" id="PKC65040.1"/>
    </source>
</evidence>
<reference evidence="2 3" key="3">
    <citation type="submission" date="2017-10" db="EMBL/GenBank/DDBJ databases">
        <title>Extensive intraspecific genome diversity in a model arbuscular mycorrhizal fungus.</title>
        <authorList>
            <person name="Chen E.C.H."/>
            <person name="Morin E."/>
            <person name="Baudet D."/>
            <person name="Noel J."/>
            <person name="Ndikumana S."/>
            <person name="Charron P."/>
            <person name="St-Onge C."/>
            <person name="Giorgi J."/>
            <person name="Grigoriev I.V."/>
            <person name="Roux C."/>
            <person name="Martin F.M."/>
            <person name="Corradi N."/>
        </authorList>
    </citation>
    <scope>NUCLEOTIDE SEQUENCE [LARGE SCALE GENOMIC DNA]</scope>
    <source>
        <strain evidence="2 3">A1</strain>
    </source>
</reference>
<dbReference type="Proteomes" id="UP000232722">
    <property type="component" value="Unassembled WGS sequence"/>
</dbReference>
<dbReference type="VEuPathDB" id="FungiDB:RhiirA1_515457"/>
<dbReference type="Proteomes" id="UP000232688">
    <property type="component" value="Unassembled WGS sequence"/>
</dbReference>
<evidence type="ECO:0000313" key="4">
    <source>
        <dbReference type="Proteomes" id="UP000232722"/>
    </source>
</evidence>
<dbReference type="VEuPathDB" id="FungiDB:RhiirFUN_024837"/>
<sequence>MCIADWNKNEIKELRLKYKIIEKYLLTEGIKDDENEIKETVEKIRKILNKLNIVIKENDIIRIINFGFTKHVLGIKFMNIRDQDCEPLSQLMEIIQDIKKRNNKCKVCGKKGHYYIEEYSDNRSEENMNKHM</sequence>
<comment type="caution">
    <text evidence="1">The sequence shown here is derived from an EMBL/GenBank/DDBJ whole genome shotgun (WGS) entry which is preliminary data.</text>
</comment>
<organism evidence="1 4">
    <name type="scientific">Rhizophagus irregularis</name>
    <dbReference type="NCBI Taxonomy" id="588596"/>
    <lineage>
        <taxon>Eukaryota</taxon>
        <taxon>Fungi</taxon>
        <taxon>Fungi incertae sedis</taxon>
        <taxon>Mucoromycota</taxon>
        <taxon>Glomeromycotina</taxon>
        <taxon>Glomeromycetes</taxon>
        <taxon>Glomerales</taxon>
        <taxon>Glomeraceae</taxon>
        <taxon>Rhizophagus</taxon>
    </lineage>
</organism>
<evidence type="ECO:0000313" key="3">
    <source>
        <dbReference type="Proteomes" id="UP000232688"/>
    </source>
</evidence>
<name>A0A2I1EK13_9GLOM</name>
<reference evidence="2 3" key="4">
    <citation type="submission" date="2017-10" db="EMBL/GenBank/DDBJ databases">
        <title>Genome analyses suggest a sexual origin of heterokaryosis in a supposedly ancient asexual fungus.</title>
        <authorList>
            <person name="Corradi N."/>
            <person name="Sedzielewska K."/>
            <person name="Noel J."/>
            <person name="Charron P."/>
            <person name="Farinelli L."/>
            <person name="Marton T."/>
            <person name="Kruger M."/>
            <person name="Pelin A."/>
            <person name="Brachmann A."/>
            <person name="Corradi N."/>
        </authorList>
    </citation>
    <scope>NUCLEOTIDE SEQUENCE [LARGE SCALE GENOMIC DNA]</scope>
    <source>
        <strain evidence="2 3">A1</strain>
    </source>
</reference>
<gene>
    <name evidence="2" type="ORF">RhiirA1_515457</name>
    <name evidence="1" type="ORF">RhiirA5_477431</name>
</gene>